<evidence type="ECO:0000256" key="2">
    <source>
        <dbReference type="ARBA" id="ARBA00022737"/>
    </source>
</evidence>
<name>A0AAX4PJ38_9CHLO</name>
<dbReference type="Proteomes" id="UP001472866">
    <property type="component" value="Chromosome 13"/>
</dbReference>
<accession>A0AAX4PJ38</accession>
<dbReference type="Pfam" id="PF00400">
    <property type="entry name" value="WD40"/>
    <property type="match status" value="3"/>
</dbReference>
<keyword evidence="1 3" id="KW-0853">WD repeat</keyword>
<dbReference type="InterPro" id="IPR036322">
    <property type="entry name" value="WD40_repeat_dom_sf"/>
</dbReference>
<dbReference type="Gene3D" id="2.130.10.10">
    <property type="entry name" value="YVTN repeat-like/Quinoprotein amine dehydrogenase"/>
    <property type="match status" value="1"/>
</dbReference>
<feature type="repeat" description="WD" evidence="3">
    <location>
        <begin position="105"/>
        <end position="137"/>
    </location>
</feature>
<keyword evidence="2" id="KW-0677">Repeat</keyword>
<gene>
    <name evidence="4" type="ORF">HKI87_13g74180</name>
</gene>
<dbReference type="PANTHER" id="PTHR10971">
    <property type="entry name" value="MRNA EXPORT FACTOR AND BUB3"/>
    <property type="match status" value="1"/>
</dbReference>
<reference evidence="4 5" key="1">
    <citation type="submission" date="2024-03" db="EMBL/GenBank/DDBJ databases">
        <title>Complete genome sequence of the green alga Chloropicon roscoffensis RCC1871.</title>
        <authorList>
            <person name="Lemieux C."/>
            <person name="Pombert J.-F."/>
            <person name="Otis C."/>
            <person name="Turmel M."/>
        </authorList>
    </citation>
    <scope>NUCLEOTIDE SEQUENCE [LARGE SCALE GENOMIC DNA]</scope>
    <source>
        <strain evidence="4 5">RCC1871</strain>
    </source>
</reference>
<keyword evidence="5" id="KW-1185">Reference proteome</keyword>
<dbReference type="InterPro" id="IPR015943">
    <property type="entry name" value="WD40/YVTN_repeat-like_dom_sf"/>
</dbReference>
<evidence type="ECO:0000313" key="4">
    <source>
        <dbReference type="EMBL" id="WZN65856.1"/>
    </source>
</evidence>
<dbReference type="SMART" id="SM00320">
    <property type="entry name" value="WD40"/>
    <property type="match status" value="5"/>
</dbReference>
<dbReference type="SUPFAM" id="SSF50978">
    <property type="entry name" value="WD40 repeat-like"/>
    <property type="match status" value="1"/>
</dbReference>
<dbReference type="InterPro" id="IPR001680">
    <property type="entry name" value="WD40_rpt"/>
</dbReference>
<dbReference type="PROSITE" id="PS50294">
    <property type="entry name" value="WD_REPEATS_REGION"/>
    <property type="match status" value="1"/>
</dbReference>
<dbReference type="EMBL" id="CP151513">
    <property type="protein sequence ID" value="WZN65856.1"/>
    <property type="molecule type" value="Genomic_DNA"/>
</dbReference>
<organism evidence="4 5">
    <name type="scientific">Chloropicon roscoffensis</name>
    <dbReference type="NCBI Taxonomy" id="1461544"/>
    <lineage>
        <taxon>Eukaryota</taxon>
        <taxon>Viridiplantae</taxon>
        <taxon>Chlorophyta</taxon>
        <taxon>Chloropicophyceae</taxon>
        <taxon>Chloropicales</taxon>
        <taxon>Chloropicaceae</taxon>
        <taxon>Chloropicon</taxon>
    </lineage>
</organism>
<evidence type="ECO:0000313" key="5">
    <source>
        <dbReference type="Proteomes" id="UP001472866"/>
    </source>
</evidence>
<dbReference type="PROSITE" id="PS50082">
    <property type="entry name" value="WD_REPEATS_2"/>
    <property type="match status" value="2"/>
</dbReference>
<dbReference type="AlphaFoldDB" id="A0AAX4PJ38"/>
<feature type="repeat" description="WD" evidence="3">
    <location>
        <begin position="259"/>
        <end position="293"/>
    </location>
</feature>
<protein>
    <submittedName>
        <fullName evidence="4">Mitotic checkpoint protein BUB3</fullName>
    </submittedName>
</protein>
<evidence type="ECO:0000256" key="1">
    <source>
        <dbReference type="ARBA" id="ARBA00022574"/>
    </source>
</evidence>
<evidence type="ECO:0000256" key="3">
    <source>
        <dbReference type="PROSITE-ProRule" id="PRU00221"/>
    </source>
</evidence>
<proteinExistence type="predicted"/>
<sequence length="350" mass="38490">MSLVRAPTQGLELASPPNDGVTSVSFCRSGNQSLADLLLVSSWDKTLSVHSVSSNTIRYSFLHEGPVLDACFGREGTEVFSAGLDKTVVRHALGSEPTGRHGETIGTHDQPVKCLCYAADNDLLVSGSWDKTVRAWDPRQPSAGPEGSKPAAKLPLPGKVFSMDSHGHRLVVAMANRKISIYDTRKLDPKQAELETETLLKHQTRAVQCFPNGMGYAVASIEGRVSLEYFDRSEEQQKKSYAFKCHRRVEGGTEYIFPVNAIAFHPKFGTFATGGCDGVVNTWDGENKKRLYQYSKYQTSIAALSFNQQGTKLAVAASYTFEQGEKDHPLDAIFVRDVNENEVKPKAKKQ</sequence>